<gene>
    <name evidence="2" type="ORF">GCM10011574_35230</name>
</gene>
<organism evidence="2 3">
    <name type="scientific">Microbispora bryophytorum</name>
    <dbReference type="NCBI Taxonomy" id="1460882"/>
    <lineage>
        <taxon>Bacteria</taxon>
        <taxon>Bacillati</taxon>
        <taxon>Actinomycetota</taxon>
        <taxon>Actinomycetes</taxon>
        <taxon>Streptosporangiales</taxon>
        <taxon>Streptosporangiaceae</taxon>
        <taxon>Microbispora</taxon>
    </lineage>
</organism>
<evidence type="ECO:0000313" key="2">
    <source>
        <dbReference type="EMBL" id="GGO14631.1"/>
    </source>
</evidence>
<feature type="chain" id="PRO_5034350463" description="Tat pathway signal sequence domain protein" evidence="1">
    <location>
        <begin position="30"/>
        <end position="220"/>
    </location>
</feature>
<accession>A0A8H9LE36</accession>
<evidence type="ECO:0000313" key="3">
    <source>
        <dbReference type="Proteomes" id="UP000653480"/>
    </source>
</evidence>
<proteinExistence type="predicted"/>
<dbReference type="AlphaFoldDB" id="A0A8H9LE36"/>
<comment type="caution">
    <text evidence="2">The sequence shown here is derived from an EMBL/GenBank/DDBJ whole genome shotgun (WGS) entry which is preliminary data.</text>
</comment>
<dbReference type="OrthoDB" id="3527857at2"/>
<protein>
    <recommendedName>
        <fullName evidence="4">Tat pathway signal sequence domain protein</fullName>
    </recommendedName>
</protein>
<keyword evidence="1" id="KW-0732">Signal</keyword>
<reference evidence="2" key="2">
    <citation type="submission" date="2020-09" db="EMBL/GenBank/DDBJ databases">
        <authorList>
            <person name="Sun Q."/>
            <person name="Zhou Y."/>
        </authorList>
    </citation>
    <scope>NUCLEOTIDE SEQUENCE</scope>
    <source>
        <strain evidence="2">CGMCC 4.7138</strain>
    </source>
</reference>
<keyword evidence="3" id="KW-1185">Reference proteome</keyword>
<dbReference type="EMBL" id="BMMN01000005">
    <property type="protein sequence ID" value="GGO14631.1"/>
    <property type="molecule type" value="Genomic_DNA"/>
</dbReference>
<sequence>MNRKARKCGLAAAVSVTAALWTVIPSSPAAGAQSAVRTYRGTATVVVDSYDYCGGPLSGERRFIGTSRYKMAARFVTGPRKSAAGRVERNPFYWEFYVGTIGAVGSFQLGSAHVVTASARDLGGNARDPRLLLGYWVTSRSGTSWSGKLVDTHRAEGATFNHFYGEKTIVPCRNLGTSPFLYAVNAGATVSGWVSSGSAAFTISGSTYGDNYRFRITFNG</sequence>
<name>A0A8H9LE36_9ACTN</name>
<dbReference type="RefSeq" id="WP_142575143.1">
    <property type="nucleotide sequence ID" value="NZ_BMMN01000005.1"/>
</dbReference>
<evidence type="ECO:0000256" key="1">
    <source>
        <dbReference type="SAM" id="SignalP"/>
    </source>
</evidence>
<reference evidence="2" key="1">
    <citation type="journal article" date="2014" name="Int. J. Syst. Evol. Microbiol.">
        <title>Complete genome sequence of Corynebacterium casei LMG S-19264T (=DSM 44701T), isolated from a smear-ripened cheese.</title>
        <authorList>
            <consortium name="US DOE Joint Genome Institute (JGI-PGF)"/>
            <person name="Walter F."/>
            <person name="Albersmeier A."/>
            <person name="Kalinowski J."/>
            <person name="Ruckert C."/>
        </authorList>
    </citation>
    <scope>NUCLEOTIDE SEQUENCE</scope>
    <source>
        <strain evidence="2">CGMCC 4.7138</strain>
    </source>
</reference>
<feature type="signal peptide" evidence="1">
    <location>
        <begin position="1"/>
        <end position="29"/>
    </location>
</feature>
<evidence type="ECO:0008006" key="4">
    <source>
        <dbReference type="Google" id="ProtNLM"/>
    </source>
</evidence>
<dbReference type="Proteomes" id="UP000653480">
    <property type="component" value="Unassembled WGS sequence"/>
</dbReference>